<organism evidence="1 2">
    <name type="scientific">Parafilimonas terrae</name>
    <dbReference type="NCBI Taxonomy" id="1465490"/>
    <lineage>
        <taxon>Bacteria</taxon>
        <taxon>Pseudomonadati</taxon>
        <taxon>Bacteroidota</taxon>
        <taxon>Chitinophagia</taxon>
        <taxon>Chitinophagales</taxon>
        <taxon>Chitinophagaceae</taxon>
        <taxon>Parafilimonas</taxon>
    </lineage>
</organism>
<dbReference type="Pfam" id="PF24113">
    <property type="entry name" value="DUF7387"/>
    <property type="match status" value="1"/>
</dbReference>
<reference evidence="1 2" key="1">
    <citation type="submission" date="2016-10" db="EMBL/GenBank/DDBJ databases">
        <authorList>
            <person name="de Groot N.N."/>
        </authorList>
    </citation>
    <scope>NUCLEOTIDE SEQUENCE [LARGE SCALE GENOMIC DNA]</scope>
    <source>
        <strain evidence="1 2">DSM 28286</strain>
    </source>
</reference>
<evidence type="ECO:0000313" key="2">
    <source>
        <dbReference type="Proteomes" id="UP000199031"/>
    </source>
</evidence>
<dbReference type="SUPFAM" id="SSF143100">
    <property type="entry name" value="TTHA1013/TTHA0281-like"/>
    <property type="match status" value="1"/>
</dbReference>
<dbReference type="OrthoDB" id="965427at2"/>
<sequence length="71" mass="8102">MKIKLENIVWKEGEFYVAQCLNVEVSSFGNTKEDALANLQEALELYFEDSPVIETTQIESPEIISTEIEYA</sequence>
<dbReference type="EMBL" id="FOXQ01000021">
    <property type="protein sequence ID" value="SFQ54933.1"/>
    <property type="molecule type" value="Genomic_DNA"/>
</dbReference>
<name>A0A1I5ZEV9_9BACT</name>
<dbReference type="Proteomes" id="UP000199031">
    <property type="component" value="Unassembled WGS sequence"/>
</dbReference>
<dbReference type="RefSeq" id="WP_090663207.1">
    <property type="nucleotide sequence ID" value="NZ_FOXQ01000021.1"/>
</dbReference>
<dbReference type="Gene3D" id="3.30.160.250">
    <property type="match status" value="1"/>
</dbReference>
<dbReference type="InterPro" id="IPR055811">
    <property type="entry name" value="DUF7387"/>
</dbReference>
<dbReference type="STRING" id="1465490.SAMN05444277_12118"/>
<accession>A0A1I5ZEV9</accession>
<keyword evidence="2" id="KW-1185">Reference proteome</keyword>
<protein>
    <recommendedName>
        <fullName evidence="3">HicB_like antitoxin of toxin-antitoxin system</fullName>
    </recommendedName>
</protein>
<evidence type="ECO:0008006" key="3">
    <source>
        <dbReference type="Google" id="ProtNLM"/>
    </source>
</evidence>
<gene>
    <name evidence="1" type="ORF">SAMN05444277_12118</name>
</gene>
<evidence type="ECO:0000313" key="1">
    <source>
        <dbReference type="EMBL" id="SFQ54933.1"/>
    </source>
</evidence>
<proteinExistence type="predicted"/>
<dbReference type="AlphaFoldDB" id="A0A1I5ZEV9"/>
<dbReference type="InterPro" id="IPR035069">
    <property type="entry name" value="TTHA1013/TTHA0281-like"/>
</dbReference>